<feature type="domain" description="ABC transmembrane type-1" evidence="8">
    <location>
        <begin position="80"/>
        <end position="269"/>
    </location>
</feature>
<evidence type="ECO:0000256" key="3">
    <source>
        <dbReference type="ARBA" id="ARBA00022475"/>
    </source>
</evidence>
<gene>
    <name evidence="9" type="ORF">ENQ20_07450</name>
</gene>
<dbReference type="Pfam" id="PF00528">
    <property type="entry name" value="BPD_transp_1"/>
    <property type="match status" value="1"/>
</dbReference>
<evidence type="ECO:0000256" key="5">
    <source>
        <dbReference type="ARBA" id="ARBA00022989"/>
    </source>
</evidence>
<dbReference type="PANTHER" id="PTHR43744">
    <property type="entry name" value="ABC TRANSPORTER PERMEASE PROTEIN MG189-RELATED-RELATED"/>
    <property type="match status" value="1"/>
</dbReference>
<feature type="transmembrane region" description="Helical" evidence="7">
    <location>
        <begin position="21"/>
        <end position="47"/>
    </location>
</feature>
<dbReference type="EMBL" id="DSMG01000078">
    <property type="protein sequence ID" value="HDX31317.1"/>
    <property type="molecule type" value="Genomic_DNA"/>
</dbReference>
<keyword evidence="4 7" id="KW-0812">Transmembrane</keyword>
<dbReference type="PANTHER" id="PTHR43744:SF12">
    <property type="entry name" value="ABC TRANSPORTER PERMEASE PROTEIN MG189-RELATED"/>
    <property type="match status" value="1"/>
</dbReference>
<feature type="transmembrane region" description="Helical" evidence="7">
    <location>
        <begin position="190"/>
        <end position="215"/>
    </location>
</feature>
<name>A0A7C1FFA4_9CHLR</name>
<accession>A0A7C1FFA4</accession>
<keyword evidence="2 7" id="KW-0813">Transport</keyword>
<dbReference type="AlphaFoldDB" id="A0A7C1FFA4"/>
<sequence>MRGVLTSRSGAPTRLSLSARISLHLILLLFSGVMLAPFLVMVVVSLIPNSAFLARDFSPENFSLQNYVRTFQAVPFGRYYFNSIVVSVSVTVLQILISSLAAFAFARLRFRGRDALFLFYLATLMIPFPVTLIPNFLIIKALGWYDTYWALIVPGLFSVFSTFLLRQYYRSIPLDFDEAARMDGASSLRIWAQIIIPLSGPVLATLAIFVFQGAWNDFLWPLVVTASERMRTIPVGLAAFVGQYSTAWDLLMAGSVIALLPVLVIYVLGQKWFVEGIALSGISGR</sequence>
<comment type="subcellular location">
    <subcellularLocation>
        <location evidence="1 7">Cell membrane</location>
        <topology evidence="1 7">Multi-pass membrane protein</topology>
    </subcellularLocation>
</comment>
<dbReference type="PROSITE" id="PS50928">
    <property type="entry name" value="ABC_TM1"/>
    <property type="match status" value="1"/>
</dbReference>
<feature type="transmembrane region" description="Helical" evidence="7">
    <location>
        <begin position="148"/>
        <end position="169"/>
    </location>
</feature>
<evidence type="ECO:0000256" key="1">
    <source>
        <dbReference type="ARBA" id="ARBA00004651"/>
    </source>
</evidence>
<keyword evidence="3" id="KW-1003">Cell membrane</keyword>
<keyword evidence="6 7" id="KW-0472">Membrane</keyword>
<proteinExistence type="inferred from homology"/>
<evidence type="ECO:0000259" key="8">
    <source>
        <dbReference type="PROSITE" id="PS50928"/>
    </source>
</evidence>
<comment type="caution">
    <text evidence="9">The sequence shown here is derived from an EMBL/GenBank/DDBJ whole genome shotgun (WGS) entry which is preliminary data.</text>
</comment>
<reference evidence="9" key="1">
    <citation type="journal article" date="2020" name="mSystems">
        <title>Genome- and Community-Level Interaction Insights into Carbon Utilization and Element Cycling Functions of Hydrothermarchaeota in Hydrothermal Sediment.</title>
        <authorList>
            <person name="Zhou Z."/>
            <person name="Liu Y."/>
            <person name="Xu W."/>
            <person name="Pan J."/>
            <person name="Luo Z.H."/>
            <person name="Li M."/>
        </authorList>
    </citation>
    <scope>NUCLEOTIDE SEQUENCE [LARGE SCALE GENOMIC DNA]</scope>
    <source>
        <strain evidence="9">SpSt-289</strain>
    </source>
</reference>
<dbReference type="GO" id="GO:0055085">
    <property type="term" value="P:transmembrane transport"/>
    <property type="evidence" value="ECO:0007669"/>
    <property type="project" value="InterPro"/>
</dbReference>
<evidence type="ECO:0000256" key="7">
    <source>
        <dbReference type="RuleBase" id="RU363032"/>
    </source>
</evidence>
<dbReference type="SUPFAM" id="SSF161098">
    <property type="entry name" value="MetI-like"/>
    <property type="match status" value="1"/>
</dbReference>
<organism evidence="9">
    <name type="scientific">Caldilinea aerophila</name>
    <dbReference type="NCBI Taxonomy" id="133453"/>
    <lineage>
        <taxon>Bacteria</taxon>
        <taxon>Bacillati</taxon>
        <taxon>Chloroflexota</taxon>
        <taxon>Caldilineae</taxon>
        <taxon>Caldilineales</taxon>
        <taxon>Caldilineaceae</taxon>
        <taxon>Caldilinea</taxon>
    </lineage>
</organism>
<evidence type="ECO:0000313" key="9">
    <source>
        <dbReference type="EMBL" id="HDX31317.1"/>
    </source>
</evidence>
<dbReference type="GO" id="GO:0005886">
    <property type="term" value="C:plasma membrane"/>
    <property type="evidence" value="ECO:0007669"/>
    <property type="project" value="UniProtKB-SubCell"/>
</dbReference>
<feature type="transmembrane region" description="Helical" evidence="7">
    <location>
        <begin position="117"/>
        <end position="142"/>
    </location>
</feature>
<dbReference type="CDD" id="cd06261">
    <property type="entry name" value="TM_PBP2"/>
    <property type="match status" value="1"/>
</dbReference>
<protein>
    <submittedName>
        <fullName evidence="9">Carbohydrate ABC transporter permease</fullName>
    </submittedName>
</protein>
<evidence type="ECO:0000256" key="6">
    <source>
        <dbReference type="ARBA" id="ARBA00023136"/>
    </source>
</evidence>
<feature type="transmembrane region" description="Helical" evidence="7">
    <location>
        <begin position="250"/>
        <end position="269"/>
    </location>
</feature>
<evidence type="ECO:0000256" key="2">
    <source>
        <dbReference type="ARBA" id="ARBA00022448"/>
    </source>
</evidence>
<comment type="similarity">
    <text evidence="7">Belongs to the binding-protein-dependent transport system permease family.</text>
</comment>
<feature type="transmembrane region" description="Helical" evidence="7">
    <location>
        <begin position="79"/>
        <end position="105"/>
    </location>
</feature>
<dbReference type="InterPro" id="IPR035906">
    <property type="entry name" value="MetI-like_sf"/>
</dbReference>
<dbReference type="InterPro" id="IPR000515">
    <property type="entry name" value="MetI-like"/>
</dbReference>
<keyword evidence="5 7" id="KW-1133">Transmembrane helix</keyword>
<evidence type="ECO:0000256" key="4">
    <source>
        <dbReference type="ARBA" id="ARBA00022692"/>
    </source>
</evidence>
<dbReference type="Gene3D" id="1.10.3720.10">
    <property type="entry name" value="MetI-like"/>
    <property type="match status" value="1"/>
</dbReference>